<reference evidence="1 2" key="1">
    <citation type="submission" date="2023-01" db="EMBL/GenBank/DDBJ databases">
        <title>Novel diversity within Roseofilum (Cyanobacteria; Desertifilaceae) from marine benthic mats with descriptions of four novel species.</title>
        <authorList>
            <person name="Wang Y."/>
            <person name="Berthold D.E."/>
            <person name="Hu J."/>
            <person name="Lefler F.W."/>
            <person name="Laughinghouse H.D. IV."/>
        </authorList>
    </citation>
    <scope>NUCLEOTIDE SEQUENCE [LARGE SCALE GENOMIC DNA]</scope>
    <source>
        <strain evidence="1 2">BLCC-M143</strain>
    </source>
</reference>
<dbReference type="EMBL" id="JAQOSQ010000039">
    <property type="protein sequence ID" value="MDJ1185566.1"/>
    <property type="molecule type" value="Genomic_DNA"/>
</dbReference>
<sequence length="41" mass="4579">MSDLTDRLESDNTQAIAFPAKLLYKIQSLIAAPQLPQTFTK</sequence>
<keyword evidence="2" id="KW-1185">Reference proteome</keyword>
<protein>
    <submittedName>
        <fullName evidence="1">Uncharacterized protein</fullName>
    </submittedName>
</protein>
<dbReference type="RefSeq" id="WP_283760207.1">
    <property type="nucleotide sequence ID" value="NZ_JAQOSQ010000039.1"/>
</dbReference>
<proteinExistence type="predicted"/>
<organism evidence="1 2">
    <name type="scientific">Roseofilum casamattae BLCC-M143</name>
    <dbReference type="NCBI Taxonomy" id="3022442"/>
    <lineage>
        <taxon>Bacteria</taxon>
        <taxon>Bacillati</taxon>
        <taxon>Cyanobacteriota</taxon>
        <taxon>Cyanophyceae</taxon>
        <taxon>Desertifilales</taxon>
        <taxon>Desertifilaceae</taxon>
        <taxon>Roseofilum</taxon>
        <taxon>Roseofilum casamattae</taxon>
    </lineage>
</organism>
<comment type="caution">
    <text evidence="1">The sequence shown here is derived from an EMBL/GenBank/DDBJ whole genome shotgun (WGS) entry which is preliminary data.</text>
</comment>
<gene>
    <name evidence="1" type="ORF">PMH09_20480</name>
</gene>
<accession>A0ABT7C2B4</accession>
<evidence type="ECO:0000313" key="1">
    <source>
        <dbReference type="EMBL" id="MDJ1185566.1"/>
    </source>
</evidence>
<dbReference type="Proteomes" id="UP001232992">
    <property type="component" value="Unassembled WGS sequence"/>
</dbReference>
<name>A0ABT7C2B4_9CYAN</name>
<evidence type="ECO:0000313" key="2">
    <source>
        <dbReference type="Proteomes" id="UP001232992"/>
    </source>
</evidence>